<dbReference type="GO" id="GO:0071555">
    <property type="term" value="P:cell wall organization"/>
    <property type="evidence" value="ECO:0007669"/>
    <property type="project" value="UniProtKB-KW"/>
</dbReference>
<proteinExistence type="inferred from homology"/>
<feature type="compositionally biased region" description="Acidic residues" evidence="27">
    <location>
        <begin position="950"/>
        <end position="961"/>
    </location>
</feature>
<dbReference type="GO" id="GO:0006508">
    <property type="term" value="P:proteolysis"/>
    <property type="evidence" value="ECO:0007669"/>
    <property type="project" value="UniProtKB-KW"/>
</dbReference>
<dbReference type="GO" id="GO:0008955">
    <property type="term" value="F:peptidoglycan glycosyltransferase activity"/>
    <property type="evidence" value="ECO:0007669"/>
    <property type="project" value="UniProtKB-EC"/>
</dbReference>
<feature type="transmembrane region" description="Helical" evidence="28">
    <location>
        <begin position="36"/>
        <end position="60"/>
    </location>
</feature>
<dbReference type="Proteomes" id="UP000295500">
    <property type="component" value="Unassembled WGS sequence"/>
</dbReference>
<dbReference type="InterPro" id="IPR050396">
    <property type="entry name" value="Glycosyltr_51/Transpeptidase"/>
</dbReference>
<feature type="compositionally biased region" description="Basic and acidic residues" evidence="27">
    <location>
        <begin position="1"/>
        <end position="10"/>
    </location>
</feature>
<evidence type="ECO:0000256" key="12">
    <source>
        <dbReference type="ARBA" id="ARBA00022679"/>
    </source>
</evidence>
<comment type="function">
    <text evidence="1">Cell wall formation. Synthesis of cross-linked peptidoglycan from the lipid intermediates. The enzyme has a penicillin-insensitive transglycosylase N-terminal domain (formation of linear glycan strands) and a penicillin-sensitive transpeptidase C-terminal domain (cross-linking of the peptide subunits).</text>
</comment>
<evidence type="ECO:0000256" key="6">
    <source>
        <dbReference type="ARBA" id="ARBA00012448"/>
    </source>
</evidence>
<evidence type="ECO:0000256" key="28">
    <source>
        <dbReference type="SAM" id="Phobius"/>
    </source>
</evidence>
<dbReference type="InterPro" id="IPR001264">
    <property type="entry name" value="Glyco_trans_51"/>
</dbReference>
<dbReference type="GO" id="GO:0008658">
    <property type="term" value="F:penicillin binding"/>
    <property type="evidence" value="ECO:0007669"/>
    <property type="project" value="InterPro"/>
</dbReference>
<evidence type="ECO:0000256" key="21">
    <source>
        <dbReference type="ARBA" id="ARBA00023268"/>
    </source>
</evidence>
<name>A0A4R6PWL3_9FIRM</name>
<evidence type="ECO:0000313" key="31">
    <source>
        <dbReference type="EMBL" id="TDP44235.1"/>
    </source>
</evidence>
<dbReference type="GO" id="GO:0008360">
    <property type="term" value="P:regulation of cell shape"/>
    <property type="evidence" value="ECO:0007669"/>
    <property type="project" value="UniProtKB-KW"/>
</dbReference>
<dbReference type="Pfam" id="PF00912">
    <property type="entry name" value="Transgly"/>
    <property type="match status" value="1"/>
</dbReference>
<keyword evidence="10" id="KW-0645">Protease</keyword>
<feature type="domain" description="Penicillin-binding protein transpeptidase" evidence="29">
    <location>
        <begin position="617"/>
        <end position="803"/>
    </location>
</feature>
<comment type="subcellular location">
    <subcellularLocation>
        <location evidence="2">Cell membrane</location>
        <topology evidence="2">Single-pass type II membrane protein</topology>
    </subcellularLocation>
</comment>
<evidence type="ECO:0000256" key="25">
    <source>
        <dbReference type="ARBA" id="ARBA00049902"/>
    </source>
</evidence>
<evidence type="ECO:0000256" key="3">
    <source>
        <dbReference type="ARBA" id="ARBA00004752"/>
    </source>
</evidence>
<dbReference type="InterPro" id="IPR012338">
    <property type="entry name" value="Beta-lactam/transpept-like"/>
</dbReference>
<evidence type="ECO:0000259" key="30">
    <source>
        <dbReference type="Pfam" id="PF00912"/>
    </source>
</evidence>
<dbReference type="RefSeq" id="WP_166635453.1">
    <property type="nucleotide sequence ID" value="NZ_SNXO01000073.1"/>
</dbReference>
<keyword evidence="18 28" id="KW-1133">Transmembrane helix</keyword>
<keyword evidence="13 28" id="KW-0812">Transmembrane</keyword>
<comment type="catalytic activity">
    <reaction evidence="23">
        <text>Preferential cleavage: (Ac)2-L-Lys-D-Ala-|-D-Ala. Also transpeptidation of peptidyl-alanyl moieties that are N-acyl substituents of D-alanine.</text>
        <dbReference type="EC" id="3.4.16.4"/>
    </reaction>
</comment>
<comment type="pathway">
    <text evidence="3">Cell wall biogenesis; peptidoglycan biosynthesis.</text>
</comment>
<accession>A0A4R6PWL3</accession>
<evidence type="ECO:0000256" key="8">
    <source>
        <dbReference type="ARBA" id="ARBA00022475"/>
    </source>
</evidence>
<keyword evidence="20" id="KW-0046">Antibiotic resistance</keyword>
<dbReference type="Pfam" id="PF00905">
    <property type="entry name" value="Transpeptidase"/>
    <property type="match status" value="1"/>
</dbReference>
<reference evidence="31 32" key="1">
    <citation type="submission" date="2019-03" db="EMBL/GenBank/DDBJ databases">
        <title>Genomic Encyclopedia of Type Strains, Phase IV (KMG-IV): sequencing the most valuable type-strain genomes for metagenomic binning, comparative biology and taxonomic classification.</title>
        <authorList>
            <person name="Goeker M."/>
        </authorList>
    </citation>
    <scope>NUCLEOTIDE SEQUENCE [LARGE SCALE GENOMIC DNA]</scope>
    <source>
        <strain evidence="31 32">DSM 28287</strain>
    </source>
</reference>
<dbReference type="AlphaFoldDB" id="A0A4R6PWL3"/>
<keyword evidence="22" id="KW-0961">Cell wall biogenesis/degradation</keyword>
<evidence type="ECO:0000256" key="9">
    <source>
        <dbReference type="ARBA" id="ARBA00022645"/>
    </source>
</evidence>
<dbReference type="GO" id="GO:0009252">
    <property type="term" value="P:peptidoglycan biosynthetic process"/>
    <property type="evidence" value="ECO:0007669"/>
    <property type="project" value="UniProtKB-UniPathway"/>
</dbReference>
<keyword evidence="12" id="KW-0808">Transferase</keyword>
<feature type="domain" description="Glycosyl transferase family 51" evidence="30">
    <location>
        <begin position="85"/>
        <end position="262"/>
    </location>
</feature>
<dbReference type="GO" id="GO:0005886">
    <property type="term" value="C:plasma membrane"/>
    <property type="evidence" value="ECO:0007669"/>
    <property type="project" value="UniProtKB-SubCell"/>
</dbReference>
<dbReference type="InterPro" id="IPR023346">
    <property type="entry name" value="Lysozyme-like_dom_sf"/>
</dbReference>
<keyword evidence="11" id="KW-0328">Glycosyltransferase</keyword>
<comment type="similarity">
    <text evidence="4">In the C-terminal section; belongs to the transpeptidase family.</text>
</comment>
<feature type="region of interest" description="Disordered" evidence="27">
    <location>
        <begin position="1"/>
        <end position="25"/>
    </location>
</feature>
<dbReference type="UniPathway" id="UPA00219"/>
<evidence type="ECO:0000256" key="2">
    <source>
        <dbReference type="ARBA" id="ARBA00004401"/>
    </source>
</evidence>
<feature type="region of interest" description="Disordered" evidence="27">
    <location>
        <begin position="891"/>
        <end position="961"/>
    </location>
</feature>
<dbReference type="PANTHER" id="PTHR32282:SF11">
    <property type="entry name" value="PENICILLIN-BINDING PROTEIN 1B"/>
    <property type="match status" value="1"/>
</dbReference>
<dbReference type="FunFam" id="1.10.3810.10:FF:000001">
    <property type="entry name" value="Penicillin-binding protein 1A"/>
    <property type="match status" value="1"/>
</dbReference>
<evidence type="ECO:0000256" key="13">
    <source>
        <dbReference type="ARBA" id="ARBA00022692"/>
    </source>
</evidence>
<dbReference type="Gene3D" id="1.10.3810.10">
    <property type="entry name" value="Biosynthetic peptidoglycan transglycosylase-like"/>
    <property type="match status" value="1"/>
</dbReference>
<dbReference type="SUPFAM" id="SSF56601">
    <property type="entry name" value="beta-lactamase/transpeptidase-like"/>
    <property type="match status" value="1"/>
</dbReference>
<evidence type="ECO:0000256" key="18">
    <source>
        <dbReference type="ARBA" id="ARBA00022989"/>
    </source>
</evidence>
<comment type="caution">
    <text evidence="31">The sequence shown here is derived from an EMBL/GenBank/DDBJ whole genome shotgun (WGS) entry which is preliminary data.</text>
</comment>
<evidence type="ECO:0000256" key="14">
    <source>
        <dbReference type="ARBA" id="ARBA00022801"/>
    </source>
</evidence>
<dbReference type="GO" id="GO:0046677">
    <property type="term" value="P:response to antibiotic"/>
    <property type="evidence" value="ECO:0007669"/>
    <property type="project" value="UniProtKB-KW"/>
</dbReference>
<evidence type="ECO:0000256" key="24">
    <source>
        <dbReference type="ARBA" id="ARBA00044770"/>
    </source>
</evidence>
<dbReference type="Gene3D" id="3.40.710.10">
    <property type="entry name" value="DD-peptidase/beta-lactamase superfamily"/>
    <property type="match status" value="2"/>
</dbReference>
<keyword evidence="16" id="KW-0735">Signal-anchor</keyword>
<evidence type="ECO:0000256" key="19">
    <source>
        <dbReference type="ARBA" id="ARBA00023136"/>
    </source>
</evidence>
<dbReference type="InterPro" id="IPR001460">
    <property type="entry name" value="PCN-bd_Tpept"/>
</dbReference>
<keyword evidence="15" id="KW-0133">Cell shape</keyword>
<dbReference type="GO" id="GO:0009002">
    <property type="term" value="F:serine-type D-Ala-D-Ala carboxypeptidase activity"/>
    <property type="evidence" value="ECO:0007669"/>
    <property type="project" value="UniProtKB-EC"/>
</dbReference>
<evidence type="ECO:0000256" key="22">
    <source>
        <dbReference type="ARBA" id="ARBA00023316"/>
    </source>
</evidence>
<evidence type="ECO:0000259" key="29">
    <source>
        <dbReference type="Pfam" id="PF00905"/>
    </source>
</evidence>
<evidence type="ECO:0000256" key="27">
    <source>
        <dbReference type="SAM" id="MobiDB-lite"/>
    </source>
</evidence>
<dbReference type="PANTHER" id="PTHR32282">
    <property type="entry name" value="BINDING PROTEIN TRANSPEPTIDASE, PUTATIVE-RELATED"/>
    <property type="match status" value="1"/>
</dbReference>
<dbReference type="EC" id="3.4.16.4" evidence="6"/>
<comment type="pathway">
    <text evidence="26">Glycan biosynthesis.</text>
</comment>
<evidence type="ECO:0000256" key="7">
    <source>
        <dbReference type="ARBA" id="ARBA00018638"/>
    </source>
</evidence>
<keyword evidence="32" id="KW-1185">Reference proteome</keyword>
<dbReference type="EMBL" id="SNXO01000073">
    <property type="protein sequence ID" value="TDP44235.1"/>
    <property type="molecule type" value="Genomic_DNA"/>
</dbReference>
<dbReference type="EC" id="2.4.99.28" evidence="24"/>
<evidence type="ECO:0000256" key="1">
    <source>
        <dbReference type="ARBA" id="ARBA00002624"/>
    </source>
</evidence>
<keyword evidence="21" id="KW-0511">Multifunctional enzyme</keyword>
<evidence type="ECO:0000256" key="10">
    <source>
        <dbReference type="ARBA" id="ARBA00022670"/>
    </source>
</evidence>
<evidence type="ECO:0000256" key="16">
    <source>
        <dbReference type="ARBA" id="ARBA00022968"/>
    </source>
</evidence>
<dbReference type="GO" id="GO:0030288">
    <property type="term" value="C:outer membrane-bounded periplasmic space"/>
    <property type="evidence" value="ECO:0007669"/>
    <property type="project" value="TreeGrafter"/>
</dbReference>
<dbReference type="SUPFAM" id="SSF53955">
    <property type="entry name" value="Lysozyme-like"/>
    <property type="match status" value="1"/>
</dbReference>
<keyword evidence="17" id="KW-0573">Peptidoglycan synthesis</keyword>
<keyword evidence="9" id="KW-0121">Carboxypeptidase</keyword>
<evidence type="ECO:0000256" key="11">
    <source>
        <dbReference type="ARBA" id="ARBA00022676"/>
    </source>
</evidence>
<keyword evidence="8" id="KW-1003">Cell membrane</keyword>
<comment type="catalytic activity">
    <reaction evidence="25">
        <text>[GlcNAc-(1-&gt;4)-Mur2Ac(oyl-L-Ala-gamma-D-Glu-L-Lys-D-Ala-D-Ala)](n)-di-trans,octa-cis-undecaprenyl diphosphate + beta-D-GlcNAc-(1-&gt;4)-Mur2Ac(oyl-L-Ala-gamma-D-Glu-L-Lys-D-Ala-D-Ala)-di-trans,octa-cis-undecaprenyl diphosphate = [GlcNAc-(1-&gt;4)-Mur2Ac(oyl-L-Ala-gamma-D-Glu-L-Lys-D-Ala-D-Ala)](n+1)-di-trans,octa-cis-undecaprenyl diphosphate + di-trans,octa-cis-undecaprenyl diphosphate + H(+)</text>
        <dbReference type="Rhea" id="RHEA:23708"/>
        <dbReference type="Rhea" id="RHEA-COMP:9602"/>
        <dbReference type="Rhea" id="RHEA-COMP:9603"/>
        <dbReference type="ChEBI" id="CHEBI:15378"/>
        <dbReference type="ChEBI" id="CHEBI:58405"/>
        <dbReference type="ChEBI" id="CHEBI:60033"/>
        <dbReference type="ChEBI" id="CHEBI:78435"/>
        <dbReference type="EC" id="2.4.99.28"/>
    </reaction>
</comment>
<keyword evidence="14" id="KW-0378">Hydrolase</keyword>
<keyword evidence="19 28" id="KW-0472">Membrane</keyword>
<evidence type="ECO:0000256" key="4">
    <source>
        <dbReference type="ARBA" id="ARBA00007090"/>
    </source>
</evidence>
<protein>
    <recommendedName>
        <fullName evidence="7">Penicillin-binding protein 1A</fullName>
        <ecNumber evidence="24">2.4.99.28</ecNumber>
        <ecNumber evidence="6">3.4.16.4</ecNumber>
    </recommendedName>
</protein>
<evidence type="ECO:0000256" key="5">
    <source>
        <dbReference type="ARBA" id="ARBA00007739"/>
    </source>
</evidence>
<evidence type="ECO:0000256" key="15">
    <source>
        <dbReference type="ARBA" id="ARBA00022960"/>
    </source>
</evidence>
<dbReference type="InterPro" id="IPR036950">
    <property type="entry name" value="PBP_transglycosylase"/>
</dbReference>
<sequence length="961" mass="105089">MRSDKYEKKNQIAKSGGGSATAGHGKKKFRWNKKQFFKFVLAVILAIILAVLAYAVVVIATAPKIDTSKIYSILTESTVIYDSNGKQVDSVYEGENRTNVKYSQMPKNLINAYVALEDKTFWKHHGFNFVRIMGAIKDSVFGGGQVSGTSTITQQLARNVFLKSDMTKHTLKRKIREAWYTVLLEKNLSKEQIIEAYLNTINLGYGSYGVEAASQAYFSKDVEDLTLSQCAALASLPQAPSSYALVQILDNDSVSTTDKNILKRTSIGTYVINDAGKDRRETCLALMKKQGYITQAEYDKAIKVSLKKMLNPSFSTGGNSSMTYFTDYVVSQVISDLQKENDLSYSDAYDKVYSGGLKIYSTVDSKAQKVIQKEFKNDSNFPTPTNIRYDSSGNILNSLGQIAMYDYKDYFSDGSFTFKSGEATLNSDGSLVIKKNKRLNIYKTTVNGKTDYSIEFPTMYLFKNSKLYSISGGYINVPQKYKTADSDGNVIVSAKYMKSKAGKNFFNISGSTISIPRTSYTLNQKTIQPQSAMTIVENSTGEIKAMMGGRKTTGRMLYNRATNPRQPGSSIKPLAVYSAALQQSAEEAKAGKKHTFTDFGIDAQGTKGWGKFITAGSIVVDEKTTVNGRTWPYNSGGGYSGKQTLRSALRNSINTCAVKIWYQVGTSYSATMVKKYGITTLDTKGSVSDLNAAALALGGMTNGVTTTEMANAYTTFPNNGTKAKDTICYTKVEDNEGKTLLKKSDAKKTRVLDSGVAWIMTDLLKGVVSGGTGTGAALSSVTVGGKTGTTSDEYDIWFDGFTPSYSASLWIGNDVNIQLSSMSGYAASLWGKIMGQIPNASKGSYKSMPSDVTRVNGEYYITGTYSAVSYADTTKKATICTDSGYLATPSCPNTETKTYDTSKGENPPTYYCYKHNPDPDKYPVSPSKKVSDNKDQNTNKDEDTNKDDNTTDDDTSDDTGN</sequence>
<feature type="compositionally biased region" description="Basic and acidic residues" evidence="27">
    <location>
        <begin position="929"/>
        <end position="949"/>
    </location>
</feature>
<evidence type="ECO:0000256" key="26">
    <source>
        <dbReference type="ARBA" id="ARBA00060592"/>
    </source>
</evidence>
<evidence type="ECO:0000256" key="17">
    <source>
        <dbReference type="ARBA" id="ARBA00022984"/>
    </source>
</evidence>
<comment type="similarity">
    <text evidence="5">In the N-terminal section; belongs to the glycosyltransferase 51 family.</text>
</comment>
<evidence type="ECO:0000256" key="23">
    <source>
        <dbReference type="ARBA" id="ARBA00034000"/>
    </source>
</evidence>
<gene>
    <name evidence="31" type="ORF">EV211_1731</name>
</gene>
<evidence type="ECO:0000256" key="20">
    <source>
        <dbReference type="ARBA" id="ARBA00023251"/>
    </source>
</evidence>
<evidence type="ECO:0000313" key="32">
    <source>
        <dbReference type="Proteomes" id="UP000295500"/>
    </source>
</evidence>
<organism evidence="31 32">
    <name type="scientific">Aminicella lysinilytica</name>
    <dbReference type="NCBI Taxonomy" id="433323"/>
    <lineage>
        <taxon>Bacteria</taxon>
        <taxon>Bacillati</taxon>
        <taxon>Bacillota</taxon>
        <taxon>Clostridia</taxon>
        <taxon>Peptostreptococcales</taxon>
        <taxon>Anaerovoracaceae</taxon>
        <taxon>Aminicella</taxon>
    </lineage>
</organism>